<feature type="domain" description="Acyl-CoA oxidase/dehydrogenase middle" evidence="12">
    <location>
        <begin position="160"/>
        <end position="265"/>
    </location>
</feature>
<dbReference type="RefSeq" id="WP_066918281.1">
    <property type="nucleotide sequence ID" value="NZ_CP011971.1"/>
</dbReference>
<dbReference type="PANTHER" id="PTHR42803:SF1">
    <property type="entry name" value="BROAD-SPECIFICITY LINEAR ACYL-COA DEHYDROGENASE FADE5"/>
    <property type="match status" value="1"/>
</dbReference>
<dbReference type="Pfam" id="PF02770">
    <property type="entry name" value="Acyl-CoA_dh_M"/>
    <property type="match status" value="1"/>
</dbReference>
<reference evidence="15 16" key="1">
    <citation type="submission" date="2015-06" db="EMBL/GenBank/DDBJ databases">
        <title>A Comprehensive Approach to Explore the Metabolic and Phylogenetic Diversity of Bacterial Steroid Degradation in the Environment: Testosterone as an Example.</title>
        <authorList>
            <person name="Yang F.-C."/>
            <person name="Chen Y.-L."/>
            <person name="Yu C.-P."/>
            <person name="Tang S.-L."/>
            <person name="Wang P.-H."/>
            <person name="Ismail W."/>
            <person name="Wang C.-H."/>
            <person name="Yang C.-Y."/>
            <person name="Chiang Y.-R."/>
        </authorList>
    </citation>
    <scope>NUCLEOTIDE SEQUENCE [LARGE SCALE GENOMIC DNA]</scope>
    <source>
        <strain evidence="15 16">DSM 18526</strain>
    </source>
</reference>
<dbReference type="Gene3D" id="1.20.140.10">
    <property type="entry name" value="Butyryl-CoA Dehydrogenase, subunit A, domain 3"/>
    <property type="match status" value="1"/>
</dbReference>
<organism evidence="15 16">
    <name type="scientific">Steroidobacter denitrificans</name>
    <dbReference type="NCBI Taxonomy" id="465721"/>
    <lineage>
        <taxon>Bacteria</taxon>
        <taxon>Pseudomonadati</taxon>
        <taxon>Pseudomonadota</taxon>
        <taxon>Gammaproteobacteria</taxon>
        <taxon>Steroidobacterales</taxon>
        <taxon>Steroidobacteraceae</taxon>
        <taxon>Steroidobacter</taxon>
    </lineage>
</organism>
<evidence type="ECO:0000313" key="15">
    <source>
        <dbReference type="EMBL" id="AMN45905.1"/>
    </source>
</evidence>
<dbReference type="InterPro" id="IPR006091">
    <property type="entry name" value="Acyl-CoA_Oxase/DH_mid-dom"/>
</dbReference>
<dbReference type="InterPro" id="IPR009100">
    <property type="entry name" value="AcylCoA_DH/oxidase_NM_dom_sf"/>
</dbReference>
<dbReference type="SUPFAM" id="SSF47203">
    <property type="entry name" value="Acyl-CoA dehydrogenase C-terminal domain-like"/>
    <property type="match status" value="1"/>
</dbReference>
<accession>A0A127F8H5</accession>
<evidence type="ECO:0000256" key="7">
    <source>
        <dbReference type="ARBA" id="ARBA00058683"/>
    </source>
</evidence>
<keyword evidence="4 10" id="KW-0274">FAD</keyword>
<dbReference type="SUPFAM" id="SSF56645">
    <property type="entry name" value="Acyl-CoA dehydrogenase NM domain-like"/>
    <property type="match status" value="1"/>
</dbReference>
<gene>
    <name evidence="15" type="ORF">ACG33_02020</name>
</gene>
<dbReference type="PANTHER" id="PTHR42803">
    <property type="entry name" value="ACYL-COA DEHYDROGENASE"/>
    <property type="match status" value="1"/>
</dbReference>
<dbReference type="KEGG" id="sdf:ACG33_02020"/>
<evidence type="ECO:0000256" key="3">
    <source>
        <dbReference type="ARBA" id="ARBA00022630"/>
    </source>
</evidence>
<dbReference type="GO" id="GO:0050660">
    <property type="term" value="F:flavin adenine dinucleotide binding"/>
    <property type="evidence" value="ECO:0007669"/>
    <property type="project" value="InterPro"/>
</dbReference>
<evidence type="ECO:0000259" key="11">
    <source>
        <dbReference type="Pfam" id="PF00441"/>
    </source>
</evidence>
<dbReference type="InterPro" id="IPR013786">
    <property type="entry name" value="AcylCoA_DH/ox_N"/>
</dbReference>
<evidence type="ECO:0000259" key="12">
    <source>
        <dbReference type="Pfam" id="PF02770"/>
    </source>
</evidence>
<evidence type="ECO:0000256" key="6">
    <source>
        <dbReference type="ARBA" id="ARBA00051388"/>
    </source>
</evidence>
<feature type="domain" description="Acetyl-CoA dehydrogenase-like C-terminal" evidence="14">
    <location>
        <begin position="487"/>
        <end position="587"/>
    </location>
</feature>
<evidence type="ECO:0000256" key="4">
    <source>
        <dbReference type="ARBA" id="ARBA00022827"/>
    </source>
</evidence>
<dbReference type="InterPro" id="IPR025878">
    <property type="entry name" value="Acyl-CoA_dh-like_C_dom"/>
</dbReference>
<dbReference type="InterPro" id="IPR037069">
    <property type="entry name" value="AcylCoA_DH/ox_N_sf"/>
</dbReference>
<evidence type="ECO:0000259" key="13">
    <source>
        <dbReference type="Pfam" id="PF02771"/>
    </source>
</evidence>
<evidence type="ECO:0000256" key="5">
    <source>
        <dbReference type="ARBA" id="ARBA00023002"/>
    </source>
</evidence>
<dbReference type="InterPro" id="IPR052166">
    <property type="entry name" value="Diverse_Acyl-CoA_DH"/>
</dbReference>
<dbReference type="STRING" id="465721.ACG33_02020"/>
<evidence type="ECO:0000259" key="14">
    <source>
        <dbReference type="Pfam" id="PF12806"/>
    </source>
</evidence>
<dbReference type="EC" id="1.3.99.41" evidence="8"/>
<dbReference type="Gene3D" id="2.40.110.10">
    <property type="entry name" value="Butyryl-CoA Dehydrogenase, subunit A, domain 2"/>
    <property type="match status" value="1"/>
</dbReference>
<dbReference type="InterPro" id="IPR036250">
    <property type="entry name" value="AcylCo_DH-like_C"/>
</dbReference>
<dbReference type="InterPro" id="IPR009075">
    <property type="entry name" value="AcylCo_DH/oxidase_C"/>
</dbReference>
<dbReference type="OrthoDB" id="9764895at2"/>
<feature type="domain" description="Acyl-CoA dehydrogenase/oxidase C-terminal" evidence="11">
    <location>
        <begin position="281"/>
        <end position="450"/>
    </location>
</feature>
<evidence type="ECO:0000256" key="10">
    <source>
        <dbReference type="RuleBase" id="RU362125"/>
    </source>
</evidence>
<proteinExistence type="inferred from homology"/>
<dbReference type="AlphaFoldDB" id="A0A127F8H5"/>
<dbReference type="Gene3D" id="1.10.540.10">
    <property type="entry name" value="Acyl-CoA dehydrogenase/oxidase, N-terminal domain"/>
    <property type="match status" value="1"/>
</dbReference>
<keyword evidence="16" id="KW-1185">Reference proteome</keyword>
<dbReference type="FunFam" id="2.40.110.10:FF:000031">
    <property type="entry name" value="Acyl-CoA dehydrogenase, putative"/>
    <property type="match status" value="1"/>
</dbReference>
<dbReference type="PATRIC" id="fig|465721.4.peg.440"/>
<evidence type="ECO:0000256" key="1">
    <source>
        <dbReference type="ARBA" id="ARBA00001974"/>
    </source>
</evidence>
<dbReference type="Pfam" id="PF02771">
    <property type="entry name" value="Acyl-CoA_dh_N"/>
    <property type="match status" value="1"/>
</dbReference>
<comment type="catalytic activity">
    <reaction evidence="6">
        <text>3-(methylsulfanyl)propanoyl-CoA + oxidized [electron-transfer flavoprotein] + H(+) = 3-(methylsulfanyl)acryloyl-CoA + reduced [electron-transfer flavoprotein]</text>
        <dbReference type="Rhea" id="RHEA:52612"/>
        <dbReference type="Rhea" id="RHEA-COMP:10685"/>
        <dbReference type="Rhea" id="RHEA-COMP:10686"/>
        <dbReference type="ChEBI" id="CHEBI:15378"/>
        <dbReference type="ChEBI" id="CHEBI:57692"/>
        <dbReference type="ChEBI" id="CHEBI:58307"/>
        <dbReference type="ChEBI" id="CHEBI:82815"/>
        <dbReference type="ChEBI" id="CHEBI:84994"/>
        <dbReference type="EC" id="1.3.99.41"/>
    </reaction>
    <physiologicalReaction direction="left-to-right" evidence="6">
        <dbReference type="Rhea" id="RHEA:52613"/>
    </physiologicalReaction>
</comment>
<comment type="cofactor">
    <cofactor evidence="1 10">
        <name>FAD</name>
        <dbReference type="ChEBI" id="CHEBI:57692"/>
    </cofactor>
</comment>
<evidence type="ECO:0000256" key="2">
    <source>
        <dbReference type="ARBA" id="ARBA00009347"/>
    </source>
</evidence>
<dbReference type="Pfam" id="PF00441">
    <property type="entry name" value="Acyl-CoA_dh_1"/>
    <property type="match status" value="1"/>
</dbReference>
<evidence type="ECO:0000256" key="9">
    <source>
        <dbReference type="ARBA" id="ARBA00069043"/>
    </source>
</evidence>
<evidence type="ECO:0000256" key="8">
    <source>
        <dbReference type="ARBA" id="ARBA00066694"/>
    </source>
</evidence>
<sequence>MYHAPLKELGFVLHQLIDDGQLEGLPGLAEYSPEFADSVLQEAAKFAEQVLDPINVLGDQEGAKWTPDGVRMPPAFKEAYRQFVAGGWPQLRATQEYGGQGAPTVLGTAVEELWGSANLAFKLCPMLTQAVIEAIHRCGTSRQKDLYLPRLIRGEWTGTMNLTEPQAGSDLGAIRMRAIPEGDSFRLHGQKIFITYGEHDYTPNIIHMVLARIEGAPAGIKGISMFIVPRVLVGADGSLGEPNDVRCVSIEHKLGIHSSPTCVLSYGEKAGAVGYLVGEPNRGLEYMFIMMNAARLSVGLEGYALSERAYQHALAYARERVQGRPAQATAPVRDKPLPIVFHADIKRMLLAMKSQTEAARAVALYGALQLDLGRYHPDAATRAAAQARGDLLIPIIKAWATEMGVQSASLGVQVHGGMGFIEETGAAQYYRDVRITTIYEGTTGIQANDLVGRKVGRDGGTAMGALIADMLEELRREAPSDSAGDRSAALAAVELLKEATAKVLEFTGRGPEHVQAIAVPYLMLSGYAIGAWLMARAQSQAAGRIDEDRGFYSGKLQTTRFFLQHALHEVRAQAAIVTGGGGAVVEADPDLF</sequence>
<dbReference type="Proteomes" id="UP000070250">
    <property type="component" value="Chromosome"/>
</dbReference>
<dbReference type="Pfam" id="PF12806">
    <property type="entry name" value="Acyl-CoA_dh_C"/>
    <property type="match status" value="1"/>
</dbReference>
<name>A0A127F8H5_STEDE</name>
<feature type="domain" description="Acyl-CoA dehydrogenase/oxidase N-terminal" evidence="13">
    <location>
        <begin position="39"/>
        <end position="155"/>
    </location>
</feature>
<dbReference type="EMBL" id="CP011971">
    <property type="protein sequence ID" value="AMN45905.1"/>
    <property type="molecule type" value="Genomic_DNA"/>
</dbReference>
<dbReference type="InterPro" id="IPR046373">
    <property type="entry name" value="Acyl-CoA_Oxase/DH_mid-dom_sf"/>
</dbReference>
<evidence type="ECO:0000313" key="16">
    <source>
        <dbReference type="Proteomes" id="UP000070250"/>
    </source>
</evidence>
<keyword evidence="5 10" id="KW-0560">Oxidoreductase</keyword>
<comment type="similarity">
    <text evidence="2 10">Belongs to the acyl-CoA dehydrogenase family.</text>
</comment>
<comment type="function">
    <text evidence="7">Involved in the assimilation of dimethylsulphoniopropionate (DMSP), an important compound in the fixation of carbon in marine phytoplankton, by mediating the conversion of 3-(methylthio)propanoyl-CoA (MMPA-CoA) to 3-(methylthio)acryloyl-CoA (MTA-CoA).</text>
</comment>
<protein>
    <recommendedName>
        <fullName evidence="9">3-methylmercaptopropionyl-CoA dehydrogenase</fullName>
        <ecNumber evidence="8">1.3.99.41</ecNumber>
    </recommendedName>
</protein>
<keyword evidence="3 10" id="KW-0285">Flavoprotein</keyword>
<dbReference type="GO" id="GO:0016627">
    <property type="term" value="F:oxidoreductase activity, acting on the CH-CH group of donors"/>
    <property type="evidence" value="ECO:0007669"/>
    <property type="project" value="InterPro"/>
</dbReference>